<dbReference type="Proteomes" id="UP000249400">
    <property type="component" value="Chromosome 1"/>
</dbReference>
<gene>
    <name evidence="1" type="ORF">NCTC8502_01878</name>
</gene>
<organism evidence="1 2">
    <name type="scientific">Haemophilus aegyptius</name>
    <dbReference type="NCBI Taxonomy" id="197575"/>
    <lineage>
        <taxon>Bacteria</taxon>
        <taxon>Pseudomonadati</taxon>
        <taxon>Pseudomonadota</taxon>
        <taxon>Gammaproteobacteria</taxon>
        <taxon>Pasteurellales</taxon>
        <taxon>Pasteurellaceae</taxon>
        <taxon>Haemophilus</taxon>
    </lineage>
</organism>
<evidence type="ECO:0000313" key="1">
    <source>
        <dbReference type="EMBL" id="SQH38164.1"/>
    </source>
</evidence>
<evidence type="ECO:0000313" key="2">
    <source>
        <dbReference type="Proteomes" id="UP000249400"/>
    </source>
</evidence>
<name>A0ABY1VW07_HAEAE</name>
<proteinExistence type="predicted"/>
<accession>A0ABY1VW07</accession>
<dbReference type="EMBL" id="LS483429">
    <property type="protein sequence ID" value="SQH38164.1"/>
    <property type="molecule type" value="Genomic_DNA"/>
</dbReference>
<reference evidence="1 2" key="1">
    <citation type="submission" date="2018-06" db="EMBL/GenBank/DDBJ databases">
        <authorList>
            <consortium name="Pathogen Informatics"/>
            <person name="Doyle S."/>
        </authorList>
    </citation>
    <scope>NUCLEOTIDE SEQUENCE [LARGE SCALE GENOMIC DNA]</scope>
    <source>
        <strain evidence="1 2">NCTC8502</strain>
    </source>
</reference>
<keyword evidence="2" id="KW-1185">Reference proteome</keyword>
<sequence>MKLNILFKILFDLDFLYKLHLKCGQFFIILTAFLHHNEKKYVHSKH</sequence>
<protein>
    <submittedName>
        <fullName evidence="1">Uncharacterized protein</fullName>
    </submittedName>
</protein>